<dbReference type="EMBL" id="LT607752">
    <property type="protein sequence ID" value="SCG74347.1"/>
    <property type="molecule type" value="Genomic_DNA"/>
</dbReference>
<accession>A0A109IMR8</accession>
<dbReference type="SUPFAM" id="SSF103088">
    <property type="entry name" value="OmpA-like"/>
    <property type="match status" value="1"/>
</dbReference>
<sequence>MARKKRSVVAVVAALTLTITGCADEPAPEPPVTSSLACPAAVPGAGPAAVTLIVGARANNPRPDLPKDVRRLVESAAKGGQEIRIVRLDGEPSIALTATFESNQKNDARNDSKLDDFMKRTLGVVQKLEPKVAEADGLAALAEAGRITPEGGLVVFLDSGLSTAGALSFTDVAMFSAEPADVSAFLRKEELMPGLSGRTVVFVGLGNTADPQPVLNGKLRGRVTAIWEAVARDAGATCVDTLAADSRRTAVDRPVPVSVVALPAPPRPPERCGTTVLADSNSVGFVVDTARLREPEEGRKVLRQLADQLNAGDQRILLVGVTSSEGGRARNVKLSQDRAAAIRTELVKLGVDAGRIRIRGDGPGGRYFTRDVTGEGVLIPAAAARNRAVVVELTCPRS</sequence>
<dbReference type="InterPro" id="IPR050330">
    <property type="entry name" value="Bact_OuterMem_StrucFunc"/>
</dbReference>
<dbReference type="AlphaFoldDB" id="A0A109IMR8"/>
<dbReference type="Proteomes" id="UP000198226">
    <property type="component" value="Chromosome I"/>
</dbReference>
<reference evidence="2" key="1">
    <citation type="submission" date="2016-06" db="EMBL/GenBank/DDBJ databases">
        <authorList>
            <person name="Varghese N."/>
            <person name="Submissions Spin"/>
        </authorList>
    </citation>
    <scope>NUCLEOTIDE SEQUENCE [LARGE SCALE GENOMIC DNA]</scope>
    <source>
        <strain evidence="2">DSM 44983</strain>
    </source>
</reference>
<dbReference type="CDD" id="cd07185">
    <property type="entry name" value="OmpA_C-like"/>
    <property type="match status" value="1"/>
</dbReference>
<protein>
    <submittedName>
        <fullName evidence="1">Outer membrane protein OmpA</fullName>
    </submittedName>
</protein>
<dbReference type="InterPro" id="IPR036737">
    <property type="entry name" value="OmpA-like_sf"/>
</dbReference>
<evidence type="ECO:0000313" key="1">
    <source>
        <dbReference type="EMBL" id="SCG74347.1"/>
    </source>
</evidence>
<dbReference type="OrthoDB" id="3254756at2"/>
<organism evidence="1 2">
    <name type="scientific">Micromonospora rifamycinica</name>
    <dbReference type="NCBI Taxonomy" id="291594"/>
    <lineage>
        <taxon>Bacteria</taxon>
        <taxon>Bacillati</taxon>
        <taxon>Actinomycetota</taxon>
        <taxon>Actinomycetes</taxon>
        <taxon>Micromonosporales</taxon>
        <taxon>Micromonosporaceae</taxon>
        <taxon>Micromonospora</taxon>
    </lineage>
</organism>
<gene>
    <name evidence="1" type="ORF">GA0070623_3879</name>
</gene>
<dbReference type="PROSITE" id="PS51123">
    <property type="entry name" value="OMPA_2"/>
    <property type="match status" value="1"/>
</dbReference>
<evidence type="ECO:0000313" key="2">
    <source>
        <dbReference type="Proteomes" id="UP000198226"/>
    </source>
</evidence>
<dbReference type="GO" id="GO:0016020">
    <property type="term" value="C:membrane"/>
    <property type="evidence" value="ECO:0007669"/>
    <property type="project" value="UniProtKB-UniRule"/>
</dbReference>
<dbReference type="PANTHER" id="PTHR30329">
    <property type="entry name" value="STATOR ELEMENT OF FLAGELLAR MOTOR COMPLEX"/>
    <property type="match status" value="1"/>
</dbReference>
<dbReference type="Gene3D" id="3.30.1330.60">
    <property type="entry name" value="OmpA-like domain"/>
    <property type="match status" value="1"/>
</dbReference>
<dbReference type="InterPro" id="IPR006665">
    <property type="entry name" value="OmpA-like"/>
</dbReference>
<dbReference type="PANTHER" id="PTHR30329:SF21">
    <property type="entry name" value="LIPOPROTEIN YIAD-RELATED"/>
    <property type="match status" value="1"/>
</dbReference>
<dbReference type="RefSeq" id="WP_067304508.1">
    <property type="nucleotide sequence ID" value="NZ_LRMV01000024.1"/>
</dbReference>
<keyword evidence="2" id="KW-1185">Reference proteome</keyword>
<name>A0A109IMR8_9ACTN</name>
<dbReference type="PROSITE" id="PS51257">
    <property type="entry name" value="PROKAR_LIPOPROTEIN"/>
    <property type="match status" value="1"/>
</dbReference>
<dbReference type="Pfam" id="PF00691">
    <property type="entry name" value="OmpA"/>
    <property type="match status" value="1"/>
</dbReference>
<proteinExistence type="predicted"/>